<organism evidence="2 3">
    <name type="scientific">Nepenthes gracilis</name>
    <name type="common">Slender pitcher plant</name>
    <dbReference type="NCBI Taxonomy" id="150966"/>
    <lineage>
        <taxon>Eukaryota</taxon>
        <taxon>Viridiplantae</taxon>
        <taxon>Streptophyta</taxon>
        <taxon>Embryophyta</taxon>
        <taxon>Tracheophyta</taxon>
        <taxon>Spermatophyta</taxon>
        <taxon>Magnoliopsida</taxon>
        <taxon>eudicotyledons</taxon>
        <taxon>Gunneridae</taxon>
        <taxon>Pentapetalae</taxon>
        <taxon>Caryophyllales</taxon>
        <taxon>Nepenthaceae</taxon>
        <taxon>Nepenthes</taxon>
    </lineage>
</organism>
<gene>
    <name evidence="2" type="ORF">Nepgr_028921</name>
</gene>
<comment type="caution">
    <text evidence="2">The sequence shown here is derived from an EMBL/GenBank/DDBJ whole genome shotgun (WGS) entry which is preliminary data.</text>
</comment>
<reference evidence="2" key="1">
    <citation type="submission" date="2023-05" db="EMBL/GenBank/DDBJ databases">
        <title>Nepenthes gracilis genome sequencing.</title>
        <authorList>
            <person name="Fukushima K."/>
        </authorList>
    </citation>
    <scope>NUCLEOTIDE SEQUENCE</scope>
    <source>
        <strain evidence="2">SING2019-196</strain>
    </source>
</reference>
<feature type="transmembrane region" description="Helical" evidence="1">
    <location>
        <begin position="51"/>
        <end position="71"/>
    </location>
</feature>
<protein>
    <submittedName>
        <fullName evidence="2">Uncharacterized protein</fullName>
    </submittedName>
</protein>
<name>A0AAD3TBL5_NEPGR</name>
<keyword evidence="3" id="KW-1185">Reference proteome</keyword>
<evidence type="ECO:0000313" key="2">
    <source>
        <dbReference type="EMBL" id="GMH27078.1"/>
    </source>
</evidence>
<sequence>MLLPETGHLAGCFFLIWSVMLVCVLLLGVLVCLSSSVWMSSLEASEWIGCGWISGRGSASLNFCIWLVWLITEGG</sequence>
<keyword evidence="1" id="KW-1133">Transmembrane helix</keyword>
<evidence type="ECO:0000313" key="3">
    <source>
        <dbReference type="Proteomes" id="UP001279734"/>
    </source>
</evidence>
<keyword evidence="1" id="KW-0472">Membrane</keyword>
<dbReference type="Proteomes" id="UP001279734">
    <property type="component" value="Unassembled WGS sequence"/>
</dbReference>
<accession>A0AAD3TBL5</accession>
<dbReference type="AlphaFoldDB" id="A0AAD3TBL5"/>
<feature type="transmembrane region" description="Helical" evidence="1">
    <location>
        <begin position="12"/>
        <end position="39"/>
    </location>
</feature>
<keyword evidence="1" id="KW-0812">Transmembrane</keyword>
<proteinExistence type="predicted"/>
<evidence type="ECO:0000256" key="1">
    <source>
        <dbReference type="SAM" id="Phobius"/>
    </source>
</evidence>
<dbReference type="EMBL" id="BSYO01000032">
    <property type="protein sequence ID" value="GMH27078.1"/>
    <property type="molecule type" value="Genomic_DNA"/>
</dbReference>